<proteinExistence type="inferred from homology"/>
<gene>
    <name evidence="8" type="primary">rpsT</name>
    <name evidence="10" type="ORF">SAMN06265219_10981</name>
</gene>
<dbReference type="GO" id="GO:0070181">
    <property type="term" value="F:small ribosomal subunit rRNA binding"/>
    <property type="evidence" value="ECO:0007669"/>
    <property type="project" value="TreeGrafter"/>
</dbReference>
<accession>A0A521DS80</accession>
<name>A0A521DS80_9BACT</name>
<evidence type="ECO:0000256" key="3">
    <source>
        <dbReference type="ARBA" id="ARBA00022730"/>
    </source>
</evidence>
<keyword evidence="3 8" id="KW-0699">rRNA-binding</keyword>
<dbReference type="Proteomes" id="UP000317557">
    <property type="component" value="Unassembled WGS sequence"/>
</dbReference>
<dbReference type="SUPFAM" id="SSF46992">
    <property type="entry name" value="Ribosomal protein S20"/>
    <property type="match status" value="1"/>
</dbReference>
<dbReference type="EMBL" id="FXTP01000009">
    <property type="protein sequence ID" value="SMO74478.1"/>
    <property type="molecule type" value="Genomic_DNA"/>
</dbReference>
<evidence type="ECO:0000256" key="4">
    <source>
        <dbReference type="ARBA" id="ARBA00022884"/>
    </source>
</evidence>
<dbReference type="NCBIfam" id="TIGR00029">
    <property type="entry name" value="S20"/>
    <property type="match status" value="1"/>
</dbReference>
<evidence type="ECO:0000256" key="8">
    <source>
        <dbReference type="HAMAP-Rule" id="MF_00500"/>
    </source>
</evidence>
<dbReference type="GO" id="GO:0003735">
    <property type="term" value="F:structural constituent of ribosome"/>
    <property type="evidence" value="ECO:0007669"/>
    <property type="project" value="InterPro"/>
</dbReference>
<dbReference type="GO" id="GO:0015935">
    <property type="term" value="C:small ribosomal subunit"/>
    <property type="evidence" value="ECO:0007669"/>
    <property type="project" value="TreeGrafter"/>
</dbReference>
<organism evidence="10 11">
    <name type="scientific">Gracilimonas mengyeensis</name>
    <dbReference type="NCBI Taxonomy" id="1302730"/>
    <lineage>
        <taxon>Bacteria</taxon>
        <taxon>Pseudomonadati</taxon>
        <taxon>Balneolota</taxon>
        <taxon>Balneolia</taxon>
        <taxon>Balneolales</taxon>
        <taxon>Balneolaceae</taxon>
        <taxon>Gracilimonas</taxon>
    </lineage>
</organism>
<dbReference type="GO" id="GO:0006412">
    <property type="term" value="P:translation"/>
    <property type="evidence" value="ECO:0007669"/>
    <property type="project" value="UniProtKB-UniRule"/>
</dbReference>
<evidence type="ECO:0000256" key="1">
    <source>
        <dbReference type="ARBA" id="ARBA00003134"/>
    </source>
</evidence>
<evidence type="ECO:0000313" key="11">
    <source>
        <dbReference type="Proteomes" id="UP000317557"/>
    </source>
</evidence>
<keyword evidence="6 8" id="KW-0687">Ribonucleoprotein</keyword>
<reference evidence="10 11" key="1">
    <citation type="submission" date="2017-05" db="EMBL/GenBank/DDBJ databases">
        <authorList>
            <person name="Varghese N."/>
            <person name="Submissions S."/>
        </authorList>
    </citation>
    <scope>NUCLEOTIDE SEQUENCE [LARGE SCALE GENOMIC DNA]</scope>
    <source>
        <strain evidence="10 11">DSM 21985</strain>
    </source>
</reference>
<dbReference type="OrthoDB" id="9808392at2"/>
<dbReference type="InterPro" id="IPR002583">
    <property type="entry name" value="Ribosomal_bS20"/>
</dbReference>
<protein>
    <recommendedName>
        <fullName evidence="7 8">Small ribosomal subunit protein bS20</fullName>
    </recommendedName>
</protein>
<dbReference type="GO" id="GO:0005829">
    <property type="term" value="C:cytosol"/>
    <property type="evidence" value="ECO:0007669"/>
    <property type="project" value="TreeGrafter"/>
</dbReference>
<keyword evidence="11" id="KW-1185">Reference proteome</keyword>
<dbReference type="InterPro" id="IPR036510">
    <property type="entry name" value="Ribosomal_bS20_sf"/>
</dbReference>
<dbReference type="HAMAP" id="MF_00500">
    <property type="entry name" value="Ribosomal_bS20"/>
    <property type="match status" value="1"/>
</dbReference>
<dbReference type="Gene3D" id="1.20.58.110">
    <property type="entry name" value="Ribosomal protein S20"/>
    <property type="match status" value="1"/>
</dbReference>
<dbReference type="PANTHER" id="PTHR33398">
    <property type="entry name" value="30S RIBOSOMAL PROTEIN S20"/>
    <property type="match status" value="1"/>
</dbReference>
<feature type="region of interest" description="Disordered" evidence="9">
    <location>
        <begin position="1"/>
        <end position="27"/>
    </location>
</feature>
<evidence type="ECO:0000313" key="10">
    <source>
        <dbReference type="EMBL" id="SMO74478.1"/>
    </source>
</evidence>
<evidence type="ECO:0000256" key="2">
    <source>
        <dbReference type="ARBA" id="ARBA00007634"/>
    </source>
</evidence>
<comment type="similarity">
    <text evidence="2 8">Belongs to the bacterial ribosomal protein bS20 family.</text>
</comment>
<evidence type="ECO:0000256" key="7">
    <source>
        <dbReference type="ARBA" id="ARBA00035136"/>
    </source>
</evidence>
<evidence type="ECO:0000256" key="9">
    <source>
        <dbReference type="SAM" id="MobiDB-lite"/>
    </source>
</evidence>
<evidence type="ECO:0000256" key="6">
    <source>
        <dbReference type="ARBA" id="ARBA00023274"/>
    </source>
</evidence>
<keyword evidence="5 8" id="KW-0689">Ribosomal protein</keyword>
<sequence length="83" mass="9794">MPITKQAIKRVRQAEKNRKHNRSRRSKMRELIKEVYDQNDKAEAEKALKEAVSYIDRMTVKGIIHKNNAARKKSQLTNYVNNL</sequence>
<dbReference type="FunFam" id="1.20.58.110:FF:000001">
    <property type="entry name" value="30S ribosomal protein S20"/>
    <property type="match status" value="1"/>
</dbReference>
<keyword evidence="4 8" id="KW-0694">RNA-binding</keyword>
<comment type="function">
    <text evidence="1 8">Binds directly to 16S ribosomal RNA.</text>
</comment>
<dbReference type="PANTHER" id="PTHR33398:SF1">
    <property type="entry name" value="SMALL RIBOSOMAL SUBUNIT PROTEIN BS20C"/>
    <property type="match status" value="1"/>
</dbReference>
<dbReference type="AlphaFoldDB" id="A0A521DS80"/>
<evidence type="ECO:0000256" key="5">
    <source>
        <dbReference type="ARBA" id="ARBA00022980"/>
    </source>
</evidence>
<feature type="compositionally biased region" description="Basic residues" evidence="9">
    <location>
        <begin position="7"/>
        <end position="27"/>
    </location>
</feature>
<dbReference type="Pfam" id="PF01649">
    <property type="entry name" value="Ribosomal_S20p"/>
    <property type="match status" value="1"/>
</dbReference>
<dbReference type="RefSeq" id="WP_142454720.1">
    <property type="nucleotide sequence ID" value="NZ_FXTP01000009.1"/>
</dbReference>